<accession>A0A6J2K7J2</accession>
<dbReference type="GO" id="GO:0004674">
    <property type="term" value="F:protein serine/threonine kinase activity"/>
    <property type="evidence" value="ECO:0007669"/>
    <property type="project" value="UniProtKB-KW"/>
</dbReference>
<keyword evidence="1" id="KW-0472">Membrane</keyword>
<feature type="transmembrane region" description="Helical" evidence="1">
    <location>
        <begin position="50"/>
        <end position="73"/>
    </location>
</feature>
<keyword evidence="1" id="KW-0812">Transmembrane</keyword>
<protein>
    <submittedName>
        <fullName evidence="3">Extracellular serine/threonine protein kinase four-jointed</fullName>
    </submittedName>
</protein>
<dbReference type="InterPro" id="IPR024868">
    <property type="entry name" value="FJX1/FJ"/>
</dbReference>
<dbReference type="PANTHER" id="PTHR13147:SF5">
    <property type="entry name" value="FOUR-JOINTED BOX PROTEIN 1"/>
    <property type="match status" value="1"/>
</dbReference>
<sequence>MENLQTNDRKHARLAAVEELTVKVLDDTDIKEKYRAPYTLTAYSIYSYSIYSYCLLSVLISFVLGLSIGVLITRPDPQRQTDRITTARQGRRLDIENVSYTGVAFVNNHRSDFNRQIYPKHLNDDLRDILKDNKGTNVNFRRTPNEDTVLYDNVYWGPEIENSMPQGYGENSAELWERYVGGSEVVKMEIGCGRMQNRLVTFRDGIRACVRYRQNTDQIQGEIFSFYVGRLLNLTNLAPSVVKIVDLKDKLWRNVVNDIAAAKWSRNRAIVLTQYVPSLEPAHIPDVFKSSTRHLNKIDVYNMSNEENETSDITKELLIEKMRIKDVRSKAKNIEKFSRIDMRLNDKTVKSFLELAQWSDLIVFDYLTANLDRIVNNLFNYQWNENIMNGPAHNLAKKMDSGLLVFLDNESGLLHGYRLLKKYNVYHSLLLDSLCVFRKSTIDALKRLHYKQDVGAKLSDMFHLRNSAVVRDVLPALPEKNSKVLHERIGRVLSQVQKCEEALR</sequence>
<dbReference type="RefSeq" id="XP_028038251.1">
    <property type="nucleotide sequence ID" value="XM_028182450.1"/>
</dbReference>
<proteinExistence type="predicted"/>
<dbReference type="PANTHER" id="PTHR13147">
    <property type="entry name" value="FOUR-JOINTED BOX PROTEIN 1"/>
    <property type="match status" value="1"/>
</dbReference>
<keyword evidence="2" id="KW-1185">Reference proteome</keyword>
<dbReference type="KEGG" id="bman:114248994"/>
<evidence type="ECO:0000313" key="2">
    <source>
        <dbReference type="Proteomes" id="UP000504629"/>
    </source>
</evidence>
<dbReference type="GO" id="GO:0005615">
    <property type="term" value="C:extracellular space"/>
    <property type="evidence" value="ECO:0007669"/>
    <property type="project" value="TreeGrafter"/>
</dbReference>
<reference evidence="3" key="1">
    <citation type="submission" date="2025-08" db="UniProtKB">
        <authorList>
            <consortium name="RefSeq"/>
        </authorList>
    </citation>
    <scope>IDENTIFICATION</scope>
    <source>
        <tissue evidence="3">Silk gland</tissue>
    </source>
</reference>
<keyword evidence="1" id="KW-1133">Transmembrane helix</keyword>
<dbReference type="GeneID" id="114248994"/>
<dbReference type="Proteomes" id="UP000504629">
    <property type="component" value="Unplaced"/>
</dbReference>
<dbReference type="GO" id="GO:0007267">
    <property type="term" value="P:cell-cell signaling"/>
    <property type="evidence" value="ECO:0007669"/>
    <property type="project" value="TreeGrafter"/>
</dbReference>
<name>A0A6J2K7J2_BOMMA</name>
<keyword evidence="3" id="KW-0418">Kinase</keyword>
<evidence type="ECO:0000313" key="3">
    <source>
        <dbReference type="RefSeq" id="XP_028038251.1"/>
    </source>
</evidence>
<evidence type="ECO:0000256" key="1">
    <source>
        <dbReference type="SAM" id="Phobius"/>
    </source>
</evidence>
<dbReference type="AlphaFoldDB" id="A0A6J2K7J2"/>
<keyword evidence="3" id="KW-0808">Transferase</keyword>
<dbReference type="CTD" id="37089"/>
<keyword evidence="3" id="KW-0723">Serine/threonine-protein kinase</keyword>
<dbReference type="PRINTS" id="PR02072">
    <property type="entry name" value="4JOINTEDBOX1"/>
</dbReference>
<dbReference type="OrthoDB" id="10055077at2759"/>
<organism evidence="2 3">
    <name type="scientific">Bombyx mandarina</name>
    <name type="common">Wild silk moth</name>
    <name type="synonym">Wild silkworm</name>
    <dbReference type="NCBI Taxonomy" id="7092"/>
    <lineage>
        <taxon>Eukaryota</taxon>
        <taxon>Metazoa</taxon>
        <taxon>Ecdysozoa</taxon>
        <taxon>Arthropoda</taxon>
        <taxon>Hexapoda</taxon>
        <taxon>Insecta</taxon>
        <taxon>Pterygota</taxon>
        <taxon>Neoptera</taxon>
        <taxon>Endopterygota</taxon>
        <taxon>Lepidoptera</taxon>
        <taxon>Glossata</taxon>
        <taxon>Ditrysia</taxon>
        <taxon>Bombycoidea</taxon>
        <taxon>Bombycidae</taxon>
        <taxon>Bombycinae</taxon>
        <taxon>Bombyx</taxon>
    </lineage>
</organism>
<gene>
    <name evidence="3" type="primary">LOC114248994</name>
</gene>